<evidence type="ECO:0000256" key="3">
    <source>
        <dbReference type="ARBA" id="ARBA00022603"/>
    </source>
</evidence>
<sequence length="654" mass="74772">MPKLKENGNLPLLGTLEKEELIKMVEDLQEEKRLREAFAHISETGSNDAALMWRGRNRFLAEQVQPVKIEIVPELSFPQKKGGEHRIIDGDNLAVMRSLLTDFRGGPKTGFDVIYMDPPYNTGSDTFAYNDNYNLSKAELEKLKKAVRYVEKGVSLDDPSKHTKWINHMAPRLWAARKLMKHTGVIIISIDEHELPRLWMLMEEMFGEKNRLATLIWERSRKNGASYISEGHEYMLMWARDKSALDLRMKAMAVTPAWENSKGKWRKRKDGADEILTAYAEAKILYGDDILKIQTALDDWFKALPKDHPARKNRFRKVDSKGVFNDDGDLGKPERNGARYDVIHPVTKKPVKQPAGGWRYPDPLDMKRLIDEGRISFKETHLGVPRLKKYLHEAETEVQTSVIQKVGQRAVEVIQQLGLGNIFENPKDHEMLAELFNLVTWRDPEAKIFDPYGGSGTTGHAVLAMNAEDGGRRRFVIVESGDPTNKKVPKSEYTNRITAERIRRVISGKWAENKAHPKLPGAFTFYSARKDIDRAMLMASDRENLADIILQIVEEDSNRQDCRMDGYEYLIGKTRMGYGIALVWEKGNVRGHKPLTKEIRSKIMAEAEKAGVTKPVYIYAVANVSPLNDKLYKFQQIPDSLLARLNLLEEEDEN</sequence>
<dbReference type="RefSeq" id="WP_146787644.1">
    <property type="nucleotide sequence ID" value="NZ_BAABIO010000005.1"/>
</dbReference>
<keyword evidence="5" id="KW-0949">S-adenosyl-L-methionine</keyword>
<name>A0A5B8UJL3_9BACT</name>
<dbReference type="EMBL" id="CP042433">
    <property type="protein sequence ID" value="QEC56596.1"/>
    <property type="molecule type" value="Genomic_DNA"/>
</dbReference>
<evidence type="ECO:0000256" key="5">
    <source>
        <dbReference type="ARBA" id="ARBA00022691"/>
    </source>
</evidence>
<feature type="domain" description="DNA methylase N-4/N-6" evidence="7">
    <location>
        <begin position="112"/>
        <end position="467"/>
    </location>
</feature>
<evidence type="ECO:0000256" key="1">
    <source>
        <dbReference type="ARBA" id="ARBA00006594"/>
    </source>
</evidence>
<dbReference type="InterPro" id="IPR002295">
    <property type="entry name" value="N4/N6-MTase_EcoPI_Mod-like"/>
</dbReference>
<keyword evidence="9" id="KW-1185">Reference proteome</keyword>
<dbReference type="EC" id="2.1.1.72" evidence="2"/>
<keyword evidence="3 8" id="KW-0489">Methyltransferase</keyword>
<dbReference type="Pfam" id="PF01555">
    <property type="entry name" value="N6_N4_Mtase"/>
    <property type="match status" value="1"/>
</dbReference>
<evidence type="ECO:0000313" key="8">
    <source>
        <dbReference type="EMBL" id="QEC56596.1"/>
    </source>
</evidence>
<protein>
    <recommendedName>
        <fullName evidence="2">site-specific DNA-methyltransferase (adenine-specific)</fullName>
        <ecNumber evidence="2">2.1.1.72</ecNumber>
    </recommendedName>
</protein>
<dbReference type="InterPro" id="IPR029063">
    <property type="entry name" value="SAM-dependent_MTases_sf"/>
</dbReference>
<dbReference type="Gene3D" id="3.40.50.150">
    <property type="entry name" value="Vaccinia Virus protein VP39"/>
    <property type="match status" value="1"/>
</dbReference>
<dbReference type="InterPro" id="IPR002052">
    <property type="entry name" value="DNA_methylase_N6_adenine_CS"/>
</dbReference>
<keyword evidence="4 8" id="KW-0808">Transferase</keyword>
<dbReference type="KEGG" id="fgg:FSB75_12060"/>
<dbReference type="REBASE" id="364468">
    <property type="entry name" value="M.Fgi636ORF12060P"/>
</dbReference>
<accession>A0A5B8UJL3</accession>
<dbReference type="Proteomes" id="UP000321204">
    <property type="component" value="Chromosome"/>
</dbReference>
<evidence type="ECO:0000259" key="7">
    <source>
        <dbReference type="Pfam" id="PF01555"/>
    </source>
</evidence>
<reference evidence="8 9" key="1">
    <citation type="journal article" date="2015" name="Int. J. Syst. Evol. Microbiol.">
        <title>Flavisolibacter ginsenosidimutans sp. nov., with ginsenoside-converting activity isolated from soil used for cultivating ginseng.</title>
        <authorList>
            <person name="Zhao Y."/>
            <person name="Liu Q."/>
            <person name="Kang M.S."/>
            <person name="Jin F."/>
            <person name="Yu H."/>
            <person name="Im W.T."/>
        </authorList>
    </citation>
    <scope>NUCLEOTIDE SEQUENCE [LARGE SCALE GENOMIC DNA]</scope>
    <source>
        <strain evidence="8 9">Gsoil 636</strain>
    </source>
</reference>
<dbReference type="SUPFAM" id="SSF53335">
    <property type="entry name" value="S-adenosyl-L-methionine-dependent methyltransferases"/>
    <property type="match status" value="1"/>
</dbReference>
<dbReference type="PROSITE" id="PS00092">
    <property type="entry name" value="N6_MTASE"/>
    <property type="match status" value="1"/>
</dbReference>
<dbReference type="GO" id="GO:0032259">
    <property type="term" value="P:methylation"/>
    <property type="evidence" value="ECO:0007669"/>
    <property type="project" value="UniProtKB-KW"/>
</dbReference>
<dbReference type="OrthoDB" id="9800801at2"/>
<evidence type="ECO:0000256" key="4">
    <source>
        <dbReference type="ARBA" id="ARBA00022679"/>
    </source>
</evidence>
<dbReference type="GO" id="GO:0008170">
    <property type="term" value="F:N-methyltransferase activity"/>
    <property type="evidence" value="ECO:0007669"/>
    <property type="project" value="InterPro"/>
</dbReference>
<dbReference type="GO" id="GO:0003677">
    <property type="term" value="F:DNA binding"/>
    <property type="evidence" value="ECO:0007669"/>
    <property type="project" value="InterPro"/>
</dbReference>
<proteinExistence type="inferred from homology"/>
<gene>
    <name evidence="8" type="ORF">FSB75_12060</name>
</gene>
<evidence type="ECO:0000256" key="6">
    <source>
        <dbReference type="ARBA" id="ARBA00047942"/>
    </source>
</evidence>
<organism evidence="8 9">
    <name type="scientific">Flavisolibacter ginsenosidimutans</name>
    <dbReference type="NCBI Taxonomy" id="661481"/>
    <lineage>
        <taxon>Bacteria</taxon>
        <taxon>Pseudomonadati</taxon>
        <taxon>Bacteroidota</taxon>
        <taxon>Chitinophagia</taxon>
        <taxon>Chitinophagales</taxon>
        <taxon>Chitinophagaceae</taxon>
        <taxon>Flavisolibacter</taxon>
    </lineage>
</organism>
<dbReference type="AlphaFoldDB" id="A0A5B8UJL3"/>
<evidence type="ECO:0000313" key="9">
    <source>
        <dbReference type="Proteomes" id="UP000321204"/>
    </source>
</evidence>
<dbReference type="GO" id="GO:0009007">
    <property type="term" value="F:site-specific DNA-methyltransferase (adenine-specific) activity"/>
    <property type="evidence" value="ECO:0007669"/>
    <property type="project" value="UniProtKB-EC"/>
</dbReference>
<comment type="similarity">
    <text evidence="1">Belongs to the N(4)/N(6)-methyltransferase family.</text>
</comment>
<evidence type="ECO:0000256" key="2">
    <source>
        <dbReference type="ARBA" id="ARBA00011900"/>
    </source>
</evidence>
<dbReference type="PRINTS" id="PR00506">
    <property type="entry name" value="D21N6MTFRASE"/>
</dbReference>
<comment type="catalytic activity">
    <reaction evidence="6">
        <text>a 2'-deoxyadenosine in DNA + S-adenosyl-L-methionine = an N(6)-methyl-2'-deoxyadenosine in DNA + S-adenosyl-L-homocysteine + H(+)</text>
        <dbReference type="Rhea" id="RHEA:15197"/>
        <dbReference type="Rhea" id="RHEA-COMP:12418"/>
        <dbReference type="Rhea" id="RHEA-COMP:12419"/>
        <dbReference type="ChEBI" id="CHEBI:15378"/>
        <dbReference type="ChEBI" id="CHEBI:57856"/>
        <dbReference type="ChEBI" id="CHEBI:59789"/>
        <dbReference type="ChEBI" id="CHEBI:90615"/>
        <dbReference type="ChEBI" id="CHEBI:90616"/>
        <dbReference type="EC" id="2.1.1.72"/>
    </reaction>
</comment>
<dbReference type="InterPro" id="IPR002941">
    <property type="entry name" value="DNA_methylase_N4/N6"/>
</dbReference>